<accession>A0ABR3N299</accession>
<name>A0ABR3N299_9TELE</name>
<protein>
    <submittedName>
        <fullName evidence="1">Uncharacterized protein</fullName>
    </submittedName>
</protein>
<evidence type="ECO:0000313" key="1">
    <source>
        <dbReference type="EMBL" id="KAL1270925.1"/>
    </source>
</evidence>
<organism evidence="1 2">
    <name type="scientific">Cirrhinus molitorella</name>
    <name type="common">mud carp</name>
    <dbReference type="NCBI Taxonomy" id="172907"/>
    <lineage>
        <taxon>Eukaryota</taxon>
        <taxon>Metazoa</taxon>
        <taxon>Chordata</taxon>
        <taxon>Craniata</taxon>
        <taxon>Vertebrata</taxon>
        <taxon>Euteleostomi</taxon>
        <taxon>Actinopterygii</taxon>
        <taxon>Neopterygii</taxon>
        <taxon>Teleostei</taxon>
        <taxon>Ostariophysi</taxon>
        <taxon>Cypriniformes</taxon>
        <taxon>Cyprinidae</taxon>
        <taxon>Labeoninae</taxon>
        <taxon>Labeonini</taxon>
        <taxon>Cirrhinus</taxon>
    </lineage>
</organism>
<sequence>MCSQLMQSSRHTEWQLAFSAPLTARQSPYDATSTQHLMPPTCVFAMPFVQFRHLGSAGGGLQYWTRANMVADGSSAAGLRVLKPLVFDTAKAKQPLVKRLTIYSVYIQLPWQPSDPH</sequence>
<dbReference type="Proteomes" id="UP001558613">
    <property type="component" value="Unassembled WGS sequence"/>
</dbReference>
<keyword evidence="2" id="KW-1185">Reference proteome</keyword>
<proteinExistence type="predicted"/>
<comment type="caution">
    <text evidence="1">The sequence shown here is derived from an EMBL/GenBank/DDBJ whole genome shotgun (WGS) entry which is preliminary data.</text>
</comment>
<evidence type="ECO:0000313" key="2">
    <source>
        <dbReference type="Proteomes" id="UP001558613"/>
    </source>
</evidence>
<dbReference type="EMBL" id="JAYMGO010000007">
    <property type="protein sequence ID" value="KAL1270925.1"/>
    <property type="molecule type" value="Genomic_DNA"/>
</dbReference>
<gene>
    <name evidence="1" type="ORF">QQF64_029941</name>
</gene>
<reference evidence="1 2" key="1">
    <citation type="submission" date="2023-09" db="EMBL/GenBank/DDBJ databases">
        <authorList>
            <person name="Wang M."/>
        </authorList>
    </citation>
    <scope>NUCLEOTIDE SEQUENCE [LARGE SCALE GENOMIC DNA]</scope>
    <source>
        <strain evidence="1">GT-2023</strain>
        <tissue evidence="1">Liver</tissue>
    </source>
</reference>